<evidence type="ECO:0000313" key="2">
    <source>
        <dbReference type="Proteomes" id="UP000680588"/>
    </source>
</evidence>
<gene>
    <name evidence="1" type="ORF">KG104_16420</name>
</gene>
<accession>A0A975PE61</accession>
<sequence length="111" mass="12706">MDMDIVDFLLTRFQDDAAESRKLLTARGVAPSDRWYEERLLRECEAKLMLIDIIGGARRNALARMLLDPDGQGKLFADELEWTSLALASMAAGYQDHPDYQDGWRLTEKRS</sequence>
<name>A0A975PE61_9MICC</name>
<dbReference type="KEGG" id="asun:KG104_16420"/>
<protein>
    <submittedName>
        <fullName evidence="1">Uncharacterized protein</fullName>
    </submittedName>
</protein>
<proteinExistence type="predicted"/>
<dbReference type="InterPro" id="IPR046193">
    <property type="entry name" value="DUF6221"/>
</dbReference>
<dbReference type="EMBL" id="CP076456">
    <property type="protein sequence ID" value="QWQ36005.1"/>
    <property type="molecule type" value="Genomic_DNA"/>
</dbReference>
<reference evidence="1" key="1">
    <citation type="submission" date="2021-06" db="EMBL/GenBank/DDBJ databases">
        <title>Novel species in genus Arthrobacter.</title>
        <authorList>
            <person name="Zhang G."/>
        </authorList>
    </citation>
    <scope>NUCLEOTIDE SEQUENCE</scope>
    <source>
        <strain evidence="1">Zg-ZUI122</strain>
    </source>
</reference>
<dbReference type="Proteomes" id="UP000680588">
    <property type="component" value="Chromosome"/>
</dbReference>
<keyword evidence="2" id="KW-1185">Reference proteome</keyword>
<dbReference type="RefSeq" id="WP_104102068.1">
    <property type="nucleotide sequence ID" value="NZ_CP076456.1"/>
</dbReference>
<dbReference type="Pfam" id="PF19730">
    <property type="entry name" value="DUF6221"/>
    <property type="match status" value="1"/>
</dbReference>
<dbReference type="AlphaFoldDB" id="A0A975PE61"/>
<organism evidence="1 2">
    <name type="scientific">Arthrobacter sunyaminii</name>
    <dbReference type="NCBI Taxonomy" id="2816859"/>
    <lineage>
        <taxon>Bacteria</taxon>
        <taxon>Bacillati</taxon>
        <taxon>Actinomycetota</taxon>
        <taxon>Actinomycetes</taxon>
        <taxon>Micrococcales</taxon>
        <taxon>Micrococcaceae</taxon>
        <taxon>Arthrobacter</taxon>
    </lineage>
</organism>
<evidence type="ECO:0000313" key="1">
    <source>
        <dbReference type="EMBL" id="QWQ36005.1"/>
    </source>
</evidence>